<dbReference type="Pfam" id="PF10374">
    <property type="entry name" value="EST1"/>
    <property type="match status" value="1"/>
</dbReference>
<evidence type="ECO:0008006" key="6">
    <source>
        <dbReference type="Google" id="ProtNLM"/>
    </source>
</evidence>
<dbReference type="OrthoDB" id="69928at2759"/>
<dbReference type="InterPro" id="IPR019458">
    <property type="entry name" value="Est1-like_N"/>
</dbReference>
<dbReference type="EMBL" id="WIUZ02000014">
    <property type="protein sequence ID" value="KAF9781388.1"/>
    <property type="molecule type" value="Genomic_DNA"/>
</dbReference>
<evidence type="ECO:0000259" key="2">
    <source>
        <dbReference type="Pfam" id="PF10373"/>
    </source>
</evidence>
<dbReference type="SUPFAM" id="SSF48452">
    <property type="entry name" value="TPR-like"/>
    <property type="match status" value="1"/>
</dbReference>
<dbReference type="AlphaFoldDB" id="A0A9P6L3A6"/>
<dbReference type="Proteomes" id="UP000736335">
    <property type="component" value="Unassembled WGS sequence"/>
</dbReference>
<evidence type="ECO:0000313" key="4">
    <source>
        <dbReference type="EMBL" id="KAF9781388.1"/>
    </source>
</evidence>
<comment type="caution">
    <text evidence="4">The sequence shown here is derived from an EMBL/GenBank/DDBJ whole genome shotgun (WGS) entry which is preliminary data.</text>
</comment>
<dbReference type="InterPro" id="IPR011990">
    <property type="entry name" value="TPR-like_helical_dom_sf"/>
</dbReference>
<evidence type="ECO:0000313" key="5">
    <source>
        <dbReference type="Proteomes" id="UP000736335"/>
    </source>
</evidence>
<feature type="region of interest" description="Disordered" evidence="1">
    <location>
        <begin position="825"/>
        <end position="853"/>
    </location>
</feature>
<reference evidence="4" key="2">
    <citation type="submission" date="2020-11" db="EMBL/GenBank/DDBJ databases">
        <authorList>
            <consortium name="DOE Joint Genome Institute"/>
            <person name="Kuo A."/>
            <person name="Miyauchi S."/>
            <person name="Kiss E."/>
            <person name="Drula E."/>
            <person name="Kohler A."/>
            <person name="Sanchez-Garcia M."/>
            <person name="Andreopoulos B."/>
            <person name="Barry K.W."/>
            <person name="Bonito G."/>
            <person name="Buee M."/>
            <person name="Carver A."/>
            <person name="Chen C."/>
            <person name="Cichocki N."/>
            <person name="Clum A."/>
            <person name="Culley D."/>
            <person name="Crous P.W."/>
            <person name="Fauchery L."/>
            <person name="Girlanda M."/>
            <person name="Hayes R."/>
            <person name="Keri Z."/>
            <person name="Labutti K."/>
            <person name="Lipzen A."/>
            <person name="Lombard V."/>
            <person name="Magnuson J."/>
            <person name="Maillard F."/>
            <person name="Morin E."/>
            <person name="Murat C."/>
            <person name="Nolan M."/>
            <person name="Ohm R."/>
            <person name="Pangilinan J."/>
            <person name="Pereira M."/>
            <person name="Perotto S."/>
            <person name="Peter M."/>
            <person name="Riley R."/>
            <person name="Sitrit Y."/>
            <person name="Stielow B."/>
            <person name="Szollosi G."/>
            <person name="Zifcakova L."/>
            <person name="Stursova M."/>
            <person name="Spatafora J.W."/>
            <person name="Tedersoo L."/>
            <person name="Vaario L.-M."/>
            <person name="Yamada A."/>
            <person name="Yan M."/>
            <person name="Wang P."/>
            <person name="Xu J."/>
            <person name="Bruns T."/>
            <person name="Baldrian P."/>
            <person name="Vilgalys R."/>
            <person name="Henrissat B."/>
            <person name="Grigoriev I.V."/>
            <person name="Hibbett D."/>
            <person name="Nagy L.G."/>
            <person name="Martin F.M."/>
        </authorList>
    </citation>
    <scope>NUCLEOTIDE SEQUENCE</scope>
    <source>
        <strain evidence="4">UH-Tt-Lm1</strain>
    </source>
</reference>
<name>A0A9P6L3A6_9AGAM</name>
<feature type="region of interest" description="Disordered" evidence="1">
    <location>
        <begin position="84"/>
        <end position="105"/>
    </location>
</feature>
<accession>A0A9P6L3A6</accession>
<feature type="compositionally biased region" description="Low complexity" evidence="1">
    <location>
        <begin position="825"/>
        <end position="845"/>
    </location>
</feature>
<feature type="domain" description="DNA/RNA-binding" evidence="2">
    <location>
        <begin position="250"/>
        <end position="536"/>
    </location>
</feature>
<reference evidence="4" key="1">
    <citation type="journal article" date="2020" name="Nat. Commun.">
        <title>Large-scale genome sequencing of mycorrhizal fungi provides insights into the early evolution of symbiotic traits.</title>
        <authorList>
            <person name="Miyauchi S."/>
            <person name="Kiss E."/>
            <person name="Kuo A."/>
            <person name="Drula E."/>
            <person name="Kohler A."/>
            <person name="Sanchez-Garcia M."/>
            <person name="Morin E."/>
            <person name="Andreopoulos B."/>
            <person name="Barry K.W."/>
            <person name="Bonito G."/>
            <person name="Buee M."/>
            <person name="Carver A."/>
            <person name="Chen C."/>
            <person name="Cichocki N."/>
            <person name="Clum A."/>
            <person name="Culley D."/>
            <person name="Crous P.W."/>
            <person name="Fauchery L."/>
            <person name="Girlanda M."/>
            <person name="Hayes R.D."/>
            <person name="Keri Z."/>
            <person name="LaButti K."/>
            <person name="Lipzen A."/>
            <person name="Lombard V."/>
            <person name="Magnuson J."/>
            <person name="Maillard F."/>
            <person name="Murat C."/>
            <person name="Nolan M."/>
            <person name="Ohm R.A."/>
            <person name="Pangilinan J."/>
            <person name="Pereira M.F."/>
            <person name="Perotto S."/>
            <person name="Peter M."/>
            <person name="Pfister S."/>
            <person name="Riley R."/>
            <person name="Sitrit Y."/>
            <person name="Stielow J.B."/>
            <person name="Szollosi G."/>
            <person name="Zifcakova L."/>
            <person name="Stursova M."/>
            <person name="Spatafora J.W."/>
            <person name="Tedersoo L."/>
            <person name="Vaario L.M."/>
            <person name="Yamada A."/>
            <person name="Yan M."/>
            <person name="Wang P."/>
            <person name="Xu J."/>
            <person name="Bruns T."/>
            <person name="Baldrian P."/>
            <person name="Vilgalys R."/>
            <person name="Dunand C."/>
            <person name="Henrissat B."/>
            <person name="Grigoriev I.V."/>
            <person name="Hibbett D."/>
            <person name="Nagy L.G."/>
            <person name="Martin F.M."/>
        </authorList>
    </citation>
    <scope>NUCLEOTIDE SEQUENCE</scope>
    <source>
        <strain evidence="4">UH-Tt-Lm1</strain>
    </source>
</reference>
<dbReference type="InterPro" id="IPR018834">
    <property type="entry name" value="DNA/RNA-bd_Est1-type"/>
</dbReference>
<dbReference type="PANTHER" id="PTHR15696">
    <property type="entry name" value="SMG-7 SUPPRESSOR WITH MORPHOLOGICAL EFFECT ON GENITALIA PROTEIN 7"/>
    <property type="match status" value="1"/>
</dbReference>
<dbReference type="Gene3D" id="1.25.40.10">
    <property type="entry name" value="Tetratricopeptide repeat domain"/>
    <property type="match status" value="1"/>
</dbReference>
<organism evidence="4 5">
    <name type="scientific">Thelephora terrestris</name>
    <dbReference type="NCBI Taxonomy" id="56493"/>
    <lineage>
        <taxon>Eukaryota</taxon>
        <taxon>Fungi</taxon>
        <taxon>Dikarya</taxon>
        <taxon>Basidiomycota</taxon>
        <taxon>Agaricomycotina</taxon>
        <taxon>Agaricomycetes</taxon>
        <taxon>Thelephorales</taxon>
        <taxon>Thelephoraceae</taxon>
        <taxon>Thelephora</taxon>
    </lineage>
</organism>
<dbReference type="InterPro" id="IPR045153">
    <property type="entry name" value="Est1/Ebs1-like"/>
</dbReference>
<evidence type="ECO:0000256" key="1">
    <source>
        <dbReference type="SAM" id="MobiDB-lite"/>
    </source>
</evidence>
<feature type="domain" description="Telomerase activating protein Est1-like N-terminal" evidence="3">
    <location>
        <begin position="60"/>
        <end position="210"/>
    </location>
</feature>
<dbReference type="PANTHER" id="PTHR15696:SF36">
    <property type="entry name" value="NONSENSE-MEDIATED MRNA DECAY FACTOR"/>
    <property type="match status" value="1"/>
</dbReference>
<protein>
    <recommendedName>
        <fullName evidence="6">Protein SMG7</fullName>
    </recommendedName>
</protein>
<keyword evidence="5" id="KW-1185">Reference proteome</keyword>
<gene>
    <name evidence="4" type="ORF">BJ322DRAFT_273348</name>
</gene>
<dbReference type="Pfam" id="PF10373">
    <property type="entry name" value="EST1_DNA_bind"/>
    <property type="match status" value="1"/>
</dbReference>
<feature type="region of interest" description="Disordered" evidence="1">
    <location>
        <begin position="210"/>
        <end position="240"/>
    </location>
</feature>
<sequence>MPENPSEVIRKAKAQNATLQEELSRLEPWDKNVENRRKTLRKQYLELLISHPFAKESKDAELSLWRNTSYAFIHAYKQCIANLSTPQPPQRGARQAAPREPPNAPVERRKLLSRFRQFLSEEEKFWISLVTWSRKAFDLHEVQLILVSLEMAPEDNPETAPDGRNRSYLLPHNPDTVFRCTPEQHQSKLSSVSKALIFLGDIARYKEQYNESGGRPKAGVETGPPARTSGKNKKSPIPRARDYEKARHRYEQARFLVPHEGNPSNQLAILSSYQTDTFNAIVHYYRAICVQQPYDGAAENMGRTLQKSLDFWITKGKTKEQGAAVPRLRIETFKEQIIALHAYWGQYQGTETVDPESLQASEELCKSSAPLFHELIANLLLQSDVISKIVILGLGALWKHRMLRSPGVKRRPRSNPRVEGQISGHLLAVFRSLLEVGLQELADDPAGDTDDIAQKISATLRRMLPALRMANKWLRTNYRFYASDEKKQPVEGVAEFWKVYTRFFTTLGQKFPIEQLSRLETPLDEDIDIRGFLPLTKLMITENPGEGFDRAQVHPNEEQLMRIWDLLSDAKALAQTKDTPITYENRVLSIKGQANPAPVAPIPVPFRRPIPQPTAEVESDAMETDDDLVAEVIRTVIDGDTDEEVVYPRASPPAKLTSDLPGQMIHQHVTPPHPIRQFFVPPDDLVPQLPSPDRYPLPISPPRIPPHLSPPRPRPGSDIFANMVPTHVDVRARALSLSQPKPTGTTAQDLLNGVLGLNTSTNDPAPAASPLFSGLGGLAPSAWSLQNDIRHPPIGQQRHQRSVSQINPPGTRPGNGLGLIIGSSPFLPTSSLPQSSSQLSWQSDQPPQPHTDFTLHHRPNPIGHHRVPSSGVPHLMSPSSLTSTPINVRPAQPVPSAPFNLNAIDTSGGLGGESSNDFLLRRGLPPTSQPLLYNLPFGNSLGIQDHGWER</sequence>
<evidence type="ECO:0000259" key="3">
    <source>
        <dbReference type="Pfam" id="PF10374"/>
    </source>
</evidence>
<proteinExistence type="predicted"/>